<dbReference type="InterPro" id="IPR053881">
    <property type="entry name" value="Utp8_C"/>
</dbReference>
<dbReference type="GeneID" id="63782833"/>
<gene>
    <name evidence="3" type="ORF">BCR37DRAFT_166830</name>
</gene>
<dbReference type="Proteomes" id="UP000193685">
    <property type="component" value="Unassembled WGS sequence"/>
</dbReference>
<evidence type="ECO:0000259" key="1">
    <source>
        <dbReference type="Pfam" id="PF10395"/>
    </source>
</evidence>
<name>A0A1Y2EX03_PROLT</name>
<evidence type="ECO:0000259" key="2">
    <source>
        <dbReference type="Pfam" id="PF22542"/>
    </source>
</evidence>
<reference evidence="3 4" key="1">
    <citation type="submission" date="2016-07" db="EMBL/GenBank/DDBJ databases">
        <title>Pervasive Adenine N6-methylation of Active Genes in Fungi.</title>
        <authorList>
            <consortium name="DOE Joint Genome Institute"/>
            <person name="Mondo S.J."/>
            <person name="Dannebaum R.O."/>
            <person name="Kuo R.C."/>
            <person name="Labutti K."/>
            <person name="Haridas S."/>
            <person name="Kuo A."/>
            <person name="Salamov A."/>
            <person name="Ahrendt S.R."/>
            <person name="Lipzen A."/>
            <person name="Sullivan W."/>
            <person name="Andreopoulos W.B."/>
            <person name="Clum A."/>
            <person name="Lindquist E."/>
            <person name="Daum C."/>
            <person name="Ramamoorthy G.K."/>
            <person name="Gryganskyi A."/>
            <person name="Culley D."/>
            <person name="Magnuson J.K."/>
            <person name="James T.Y."/>
            <person name="O'Malley M.A."/>
            <person name="Stajich J.E."/>
            <person name="Spatafora J.W."/>
            <person name="Visel A."/>
            <person name="Grigoriev I.V."/>
        </authorList>
    </citation>
    <scope>NUCLEOTIDE SEQUENCE [LARGE SCALE GENOMIC DNA]</scope>
    <source>
        <strain evidence="3 4">12-1054</strain>
    </source>
</reference>
<dbReference type="Pfam" id="PF10395">
    <property type="entry name" value="Utp8_b_propeller"/>
    <property type="match status" value="1"/>
</dbReference>
<dbReference type="OrthoDB" id="5330858at2759"/>
<dbReference type="STRING" id="56484.A0A1Y2EX03"/>
<feature type="domain" description="Utp8 C-terminal" evidence="2">
    <location>
        <begin position="443"/>
        <end position="735"/>
    </location>
</feature>
<organism evidence="3 4">
    <name type="scientific">Protomyces lactucae-debilis</name>
    <dbReference type="NCBI Taxonomy" id="2754530"/>
    <lineage>
        <taxon>Eukaryota</taxon>
        <taxon>Fungi</taxon>
        <taxon>Dikarya</taxon>
        <taxon>Ascomycota</taxon>
        <taxon>Taphrinomycotina</taxon>
        <taxon>Taphrinomycetes</taxon>
        <taxon>Taphrinales</taxon>
        <taxon>Protomycetaceae</taxon>
        <taxon>Protomyces</taxon>
    </lineage>
</organism>
<dbReference type="Pfam" id="PF22542">
    <property type="entry name" value="Utp8_C"/>
    <property type="match status" value="1"/>
</dbReference>
<keyword evidence="4" id="KW-1185">Reference proteome</keyword>
<evidence type="ECO:0000313" key="4">
    <source>
        <dbReference type="Proteomes" id="UP000193685"/>
    </source>
</evidence>
<evidence type="ECO:0000313" key="3">
    <source>
        <dbReference type="EMBL" id="ORY76027.1"/>
    </source>
</evidence>
<proteinExistence type="predicted"/>
<protein>
    <submittedName>
        <fullName evidence="3">Uncharacterized protein</fullName>
    </submittedName>
</protein>
<dbReference type="AlphaFoldDB" id="A0A1Y2EX03"/>
<dbReference type="OMA" id="NSHYIWA"/>
<comment type="caution">
    <text evidence="3">The sequence shown here is derived from an EMBL/GenBank/DDBJ whole genome shotgun (WGS) entry which is preliminary data.</text>
</comment>
<dbReference type="InterPro" id="IPR018843">
    <property type="entry name" value="Utp8_b-prop"/>
</dbReference>
<accession>A0A1Y2EX03</accession>
<sequence length="735" mass="79669">MGTASTPSAHILAKLHRSSTSQAKAYASPVRIGDRSSARELVTAIDAHGINIYNVRTNQLIASNSLSPATRFMCAPVCILDRKAETRVIYAATKVGTDTFKIQRWSQTGLNAEPDLISVDLTSAVVGLHVLGSSVLLICSNGTLIWLSLELEELTRKPFSAIRSGDAKVLSHRLVLGASTALFLLSQIAETVWLDTIILPQNAEAQLKITSVACHVRSTVKPYHVAISSLGTLASWAGSSIRLQLAGESTFTELPIADQSDAIKANDIKSISWLNETHLLVVREKQAYIWAVKYGTLQETITLPSEARAIALMRQAPRSAKRTEEAHAVFASLSNIYVASLTFGKTSRLVDTLRAHRLVRQSTTPWLVDVELQATWKESIGGISAQARACLAQLETAQSGAEFDGVMEDYLFPAKLEAPLSRKAAQKASKEKSTDASDKSVQAKKRYTAKAKFASYDTLVSPSEPFIAQILQLALVTLPEKLGSAFEPTASLDFLFHTGRFSQSSLPRSIEMAKLISSASMRPLVAEFAAGLLPHQLASIVQQELVSQSQTVSHKTLSVVLARLYTFDEASVSQALKTSLSSEEIEQLADLLDAELGQRLSENGISQLSVHNDVLYASVIAVVDALGVGNLVLTASTRALMMRLRGSVEQLIQETEDVCSMTACLSELILKARFVEPVKTRAIQKQSSSNPQPQAREGYIALDKIKKEDASASARSKGLAKSLGVGRYTIERLEL</sequence>
<dbReference type="EMBL" id="MCFI01000024">
    <property type="protein sequence ID" value="ORY76027.1"/>
    <property type="molecule type" value="Genomic_DNA"/>
</dbReference>
<dbReference type="RefSeq" id="XP_040722480.1">
    <property type="nucleotide sequence ID" value="XM_040866234.1"/>
</dbReference>
<feature type="domain" description="Utp8 beta-propeller" evidence="1">
    <location>
        <begin position="11"/>
        <end position="328"/>
    </location>
</feature>